<sequence length="546" mass="62256">MYKFKRVEDKKIRIKQANIFYNYSICFESFDVNLIQLAGKLLKEGFTEAVCFSDFKFLYLDSESEISLGVPEINDKDGRWDITLEEDIPKNVAQKVFSSLEIAFFENKAGKSQPHYLVANLPPIVLALFEYELKLFPSVKIFADGIAVLSFQFDATWEGISEDDFINRFLNLTNYNFDDIWIDRRLQKMDAELSLLNAFDNELSIAGTSISSRAINRLKKQLKSDTEKVVKNALNKEGRNFDFNGQNLILHSLAGSDTCDHRSFAGSLAIDIYIGAIQSIVNPKNAKTTPIYWSGRPSVSLLRFDKQPEEKRNFVEKHSKFLSKIMLRSAASTTTLKGVEDLRLMDDYCLLANRAVLLWCWTKTRHEAENAWSDEYTRARVLENQARAQFVEYCSARIVRACHWAQNPVSKVHLLYAYKNLGELNVSIRNSSHSGEIIDSIISIMEASGIPDMIEPSKELAKFHLDELKYNAQTKVSRQATLLTMIFGFVGTTSLAEFAFSPLIRYLYPSFAKFEVACISLLGAGSFVGITIFIIWHLFKWTSNSR</sequence>
<gene>
    <name evidence="2" type="ORF">OIK42_15845</name>
</gene>
<feature type="transmembrane region" description="Helical" evidence="1">
    <location>
        <begin position="482"/>
        <end position="504"/>
    </location>
</feature>
<feature type="transmembrane region" description="Helical" evidence="1">
    <location>
        <begin position="516"/>
        <end position="539"/>
    </location>
</feature>
<proteinExistence type="predicted"/>
<dbReference type="RefSeq" id="WP_273642029.1">
    <property type="nucleotide sequence ID" value="NZ_JAQQXP010000002.1"/>
</dbReference>
<accession>A0ABT5L5S9</accession>
<keyword evidence="1" id="KW-0812">Transmembrane</keyword>
<keyword evidence="3" id="KW-1185">Reference proteome</keyword>
<reference evidence="2 3" key="1">
    <citation type="submission" date="2022-10" db="EMBL/GenBank/DDBJ databases">
        <title>Alteromonas sp. chi3 Genome sequencing.</title>
        <authorList>
            <person name="Park S."/>
        </authorList>
    </citation>
    <scope>NUCLEOTIDE SEQUENCE [LARGE SCALE GENOMIC DNA]</scope>
    <source>
        <strain evidence="3">chi3</strain>
    </source>
</reference>
<dbReference type="Proteomes" id="UP001218788">
    <property type="component" value="Unassembled WGS sequence"/>
</dbReference>
<comment type="caution">
    <text evidence="2">The sequence shown here is derived from an EMBL/GenBank/DDBJ whole genome shotgun (WGS) entry which is preliminary data.</text>
</comment>
<evidence type="ECO:0000256" key="1">
    <source>
        <dbReference type="SAM" id="Phobius"/>
    </source>
</evidence>
<name>A0ABT5L5S9_9ALTE</name>
<evidence type="ECO:0008006" key="4">
    <source>
        <dbReference type="Google" id="ProtNLM"/>
    </source>
</evidence>
<keyword evidence="1" id="KW-0472">Membrane</keyword>
<evidence type="ECO:0000313" key="3">
    <source>
        <dbReference type="Proteomes" id="UP001218788"/>
    </source>
</evidence>
<organism evidence="2 3">
    <name type="scientific">Alteromonas gilva</name>
    <dbReference type="NCBI Taxonomy" id="2987522"/>
    <lineage>
        <taxon>Bacteria</taxon>
        <taxon>Pseudomonadati</taxon>
        <taxon>Pseudomonadota</taxon>
        <taxon>Gammaproteobacteria</taxon>
        <taxon>Alteromonadales</taxon>
        <taxon>Alteromonadaceae</taxon>
        <taxon>Alteromonas/Salinimonas group</taxon>
        <taxon>Alteromonas</taxon>
    </lineage>
</organism>
<protein>
    <recommendedName>
        <fullName evidence="4">SMODS-associated and fused to various effectors domain-containing protein</fullName>
    </recommendedName>
</protein>
<keyword evidence="1" id="KW-1133">Transmembrane helix</keyword>
<dbReference type="EMBL" id="JAQQXP010000002">
    <property type="protein sequence ID" value="MDC8832228.1"/>
    <property type="molecule type" value="Genomic_DNA"/>
</dbReference>
<evidence type="ECO:0000313" key="2">
    <source>
        <dbReference type="EMBL" id="MDC8832228.1"/>
    </source>
</evidence>